<dbReference type="Proteomes" id="UP001161276">
    <property type="component" value="Unassembled WGS sequence"/>
</dbReference>
<dbReference type="SUPFAM" id="SSF47616">
    <property type="entry name" value="GST C-terminal domain-like"/>
    <property type="match status" value="1"/>
</dbReference>
<dbReference type="PANTHER" id="PTHR44051:SF19">
    <property type="entry name" value="DISULFIDE-BOND OXIDOREDUCTASE YFCG"/>
    <property type="match status" value="1"/>
</dbReference>
<keyword evidence="2" id="KW-0808">Transferase</keyword>
<accession>A0AA42WHP0</accession>
<dbReference type="Gene3D" id="3.40.30.10">
    <property type="entry name" value="Glutaredoxin"/>
    <property type="match status" value="1"/>
</dbReference>
<dbReference type="EMBL" id="JAOCKG010000019">
    <property type="protein sequence ID" value="MDH2054162.1"/>
    <property type="molecule type" value="Genomic_DNA"/>
</dbReference>
<dbReference type="Pfam" id="PF02798">
    <property type="entry name" value="GST_N"/>
    <property type="match status" value="1"/>
</dbReference>
<dbReference type="CDD" id="cd03047">
    <property type="entry name" value="GST_N_2"/>
    <property type="match status" value="1"/>
</dbReference>
<dbReference type="SFLD" id="SFLDG00358">
    <property type="entry name" value="Main_(cytGST)"/>
    <property type="match status" value="1"/>
</dbReference>
<dbReference type="Gene3D" id="1.20.1050.10">
    <property type="match status" value="1"/>
</dbReference>
<evidence type="ECO:0000256" key="3">
    <source>
        <dbReference type="RuleBase" id="RU003494"/>
    </source>
</evidence>
<dbReference type="SFLD" id="SFLDS00019">
    <property type="entry name" value="Glutathione_Transferase_(cytos"/>
    <property type="match status" value="1"/>
</dbReference>
<proteinExistence type="inferred from homology"/>
<dbReference type="PROSITE" id="PS50404">
    <property type="entry name" value="GST_NTER"/>
    <property type="match status" value="1"/>
</dbReference>
<dbReference type="InterPro" id="IPR004046">
    <property type="entry name" value="GST_C"/>
</dbReference>
<dbReference type="PANTHER" id="PTHR44051">
    <property type="entry name" value="GLUTATHIONE S-TRANSFERASE-RELATED"/>
    <property type="match status" value="1"/>
</dbReference>
<dbReference type="InterPro" id="IPR004045">
    <property type="entry name" value="Glutathione_S-Trfase_N"/>
</dbReference>
<name>A0AA42WHP0_9BURK</name>
<dbReference type="PROSITE" id="PS50405">
    <property type="entry name" value="GST_CTER"/>
    <property type="match status" value="1"/>
</dbReference>
<evidence type="ECO:0000256" key="2">
    <source>
        <dbReference type="ARBA" id="ARBA00022679"/>
    </source>
</evidence>
<evidence type="ECO:0000313" key="6">
    <source>
        <dbReference type="EMBL" id="MDH2054162.1"/>
    </source>
</evidence>
<dbReference type="Pfam" id="PF00043">
    <property type="entry name" value="GST_C"/>
    <property type="match status" value="1"/>
</dbReference>
<dbReference type="InterPro" id="IPR040079">
    <property type="entry name" value="Glutathione_S-Trfase"/>
</dbReference>
<dbReference type="FunFam" id="3.40.30.10:FF:000039">
    <property type="entry name" value="Glutathione S-transferase domain"/>
    <property type="match status" value="1"/>
</dbReference>
<dbReference type="AlphaFoldDB" id="A0AA42WHP0"/>
<feature type="domain" description="GST C-terminal" evidence="5">
    <location>
        <begin position="92"/>
        <end position="221"/>
    </location>
</feature>
<comment type="similarity">
    <text evidence="1 3">Belongs to the GST superfamily.</text>
</comment>
<evidence type="ECO:0000313" key="7">
    <source>
        <dbReference type="Proteomes" id="UP001161276"/>
    </source>
</evidence>
<dbReference type="SUPFAM" id="SSF52833">
    <property type="entry name" value="Thioredoxin-like"/>
    <property type="match status" value="1"/>
</dbReference>
<evidence type="ECO:0000256" key="1">
    <source>
        <dbReference type="ARBA" id="ARBA00007409"/>
    </source>
</evidence>
<gene>
    <name evidence="6" type="ORF">N5K24_27425</name>
</gene>
<dbReference type="GO" id="GO:0016740">
    <property type="term" value="F:transferase activity"/>
    <property type="evidence" value="ECO:0007669"/>
    <property type="project" value="UniProtKB-KW"/>
</dbReference>
<feature type="domain" description="GST N-terminal" evidence="4">
    <location>
        <begin position="6"/>
        <end position="87"/>
    </location>
</feature>
<organism evidence="6 7">
    <name type="scientific">Achromobacter marplatensis</name>
    <dbReference type="NCBI Taxonomy" id="470868"/>
    <lineage>
        <taxon>Bacteria</taxon>
        <taxon>Pseudomonadati</taxon>
        <taxon>Pseudomonadota</taxon>
        <taxon>Betaproteobacteria</taxon>
        <taxon>Burkholderiales</taxon>
        <taxon>Alcaligenaceae</taxon>
        <taxon>Achromobacter</taxon>
    </lineage>
</organism>
<evidence type="ECO:0000259" key="5">
    <source>
        <dbReference type="PROSITE" id="PS50405"/>
    </source>
</evidence>
<evidence type="ECO:0000259" key="4">
    <source>
        <dbReference type="PROSITE" id="PS50404"/>
    </source>
</evidence>
<dbReference type="InterPro" id="IPR036249">
    <property type="entry name" value="Thioredoxin-like_sf"/>
</dbReference>
<dbReference type="InterPro" id="IPR036282">
    <property type="entry name" value="Glutathione-S-Trfase_C_sf"/>
</dbReference>
<dbReference type="InterPro" id="IPR010987">
    <property type="entry name" value="Glutathione-S-Trfase_C-like"/>
</dbReference>
<reference evidence="6" key="1">
    <citation type="submission" date="2022-09" db="EMBL/GenBank/DDBJ databases">
        <title>Intensive care unit water sources are persistently colonized with multi-drug resistant bacteria and are the site of extensive horizontal gene transfer of antibiotic resistance genes.</title>
        <authorList>
            <person name="Diorio-Toth L."/>
        </authorList>
    </citation>
    <scope>NUCLEOTIDE SEQUENCE</scope>
    <source>
        <strain evidence="6">GD03676</strain>
    </source>
</reference>
<dbReference type="SFLD" id="SFLDG01150">
    <property type="entry name" value="Main.1:_Beta-like"/>
    <property type="match status" value="1"/>
</dbReference>
<sequence length="221" mass="24765">MSAACGKTTIWGRRSSFNVQKVLWLADELGLDYEHVPAGGQFGQLDTPAFLAMNPHGKVPVLRDDDVTVWESHAILRYLAARHGGPAFWPVQPAARARADAWMDWAQTALQPAFLVGVFWGYYRTPEAQRETAAVARSLDATHACLRKLDEALADRPYLSGAALGLADVPAATSLYRYYELDIPHPPLPHVRAWYDRLQARPAYRQHVMVPFGELRGRLEF</sequence>
<comment type="caution">
    <text evidence="6">The sequence shown here is derived from an EMBL/GenBank/DDBJ whole genome shotgun (WGS) entry which is preliminary data.</text>
</comment>
<dbReference type="RefSeq" id="WP_280029537.1">
    <property type="nucleotide sequence ID" value="NZ_JAOCKG010000019.1"/>
</dbReference>
<protein>
    <submittedName>
        <fullName evidence="6">Glutathione S-transferase family protein</fullName>
    </submittedName>
</protein>